<accession>A0A2P5C5S6</accession>
<evidence type="ECO:0000313" key="1">
    <source>
        <dbReference type="EMBL" id="PON56334.1"/>
    </source>
</evidence>
<organism evidence="1 2">
    <name type="scientific">Parasponia andersonii</name>
    <name type="common">Sponia andersonii</name>
    <dbReference type="NCBI Taxonomy" id="3476"/>
    <lineage>
        <taxon>Eukaryota</taxon>
        <taxon>Viridiplantae</taxon>
        <taxon>Streptophyta</taxon>
        <taxon>Embryophyta</taxon>
        <taxon>Tracheophyta</taxon>
        <taxon>Spermatophyta</taxon>
        <taxon>Magnoliopsida</taxon>
        <taxon>eudicotyledons</taxon>
        <taxon>Gunneridae</taxon>
        <taxon>Pentapetalae</taxon>
        <taxon>rosids</taxon>
        <taxon>fabids</taxon>
        <taxon>Rosales</taxon>
        <taxon>Cannabaceae</taxon>
        <taxon>Parasponia</taxon>
    </lineage>
</organism>
<comment type="caution">
    <text evidence="1">The sequence shown here is derived from an EMBL/GenBank/DDBJ whole genome shotgun (WGS) entry which is preliminary data.</text>
</comment>
<sequence length="125" mass="14819">MVLLIDELEEGMMQKQTAEENRMHLQHRCFSYPLIILLNSRKLSMSHTALSLYPFLQLKCSLLQKEYIEGGFFIFYLSFLQLLQRKSESSLNYHRKTLLKSIQEQSSHTYRYGLPNEILKLVCLE</sequence>
<dbReference type="EMBL" id="JXTB01000172">
    <property type="protein sequence ID" value="PON56334.1"/>
    <property type="molecule type" value="Genomic_DNA"/>
</dbReference>
<gene>
    <name evidence="1" type="ORF">PanWU01x14_181650</name>
</gene>
<dbReference type="Proteomes" id="UP000237105">
    <property type="component" value="Unassembled WGS sequence"/>
</dbReference>
<proteinExistence type="predicted"/>
<reference evidence="2" key="1">
    <citation type="submission" date="2016-06" db="EMBL/GenBank/DDBJ databases">
        <title>Parallel loss of symbiosis genes in relatives of nitrogen-fixing non-legume Parasponia.</title>
        <authorList>
            <person name="Van Velzen R."/>
            <person name="Holmer R."/>
            <person name="Bu F."/>
            <person name="Rutten L."/>
            <person name="Van Zeijl A."/>
            <person name="Liu W."/>
            <person name="Santuari L."/>
            <person name="Cao Q."/>
            <person name="Sharma T."/>
            <person name="Shen D."/>
            <person name="Roswanjaya Y."/>
            <person name="Wardhani T."/>
            <person name="Kalhor M.S."/>
            <person name="Jansen J."/>
            <person name="Van den Hoogen J."/>
            <person name="Gungor B."/>
            <person name="Hartog M."/>
            <person name="Hontelez J."/>
            <person name="Verver J."/>
            <person name="Yang W.-C."/>
            <person name="Schijlen E."/>
            <person name="Repin R."/>
            <person name="Schilthuizen M."/>
            <person name="Schranz E."/>
            <person name="Heidstra R."/>
            <person name="Miyata K."/>
            <person name="Fedorova E."/>
            <person name="Kohlen W."/>
            <person name="Bisseling T."/>
            <person name="Smit S."/>
            <person name="Geurts R."/>
        </authorList>
    </citation>
    <scope>NUCLEOTIDE SEQUENCE [LARGE SCALE GENOMIC DNA]</scope>
    <source>
        <strain evidence="2">cv. WU1-14</strain>
    </source>
</reference>
<evidence type="ECO:0000313" key="2">
    <source>
        <dbReference type="Proteomes" id="UP000237105"/>
    </source>
</evidence>
<protein>
    <submittedName>
        <fullName evidence="1">Uncharacterized protein</fullName>
    </submittedName>
</protein>
<dbReference type="AlphaFoldDB" id="A0A2P5C5S6"/>
<keyword evidence="2" id="KW-1185">Reference proteome</keyword>
<name>A0A2P5C5S6_PARAD</name>